<organism evidence="2 3">
    <name type="scientific">Selenomonas ruminantium</name>
    <dbReference type="NCBI Taxonomy" id="971"/>
    <lineage>
        <taxon>Bacteria</taxon>
        <taxon>Bacillati</taxon>
        <taxon>Bacillota</taxon>
        <taxon>Negativicutes</taxon>
        <taxon>Selenomonadales</taxon>
        <taxon>Selenomonadaceae</taxon>
        <taxon>Selenomonas</taxon>
    </lineage>
</organism>
<name>A0A927WRE5_SELRU</name>
<comment type="caution">
    <text evidence="2">The sequence shown here is derived from an EMBL/GenBank/DDBJ whole genome shotgun (WGS) entry which is preliminary data.</text>
</comment>
<dbReference type="Proteomes" id="UP000761380">
    <property type="component" value="Unassembled WGS sequence"/>
</dbReference>
<sequence length="62" mass="6850">MIKKTCKGCYAAETGGHPKSGTPHDCHLGYQTDGQGHPKEECPKPKSWKQLNEIEKERGGLK</sequence>
<dbReference type="AlphaFoldDB" id="A0A927WRE5"/>
<protein>
    <submittedName>
        <fullName evidence="2">Uncharacterized protein</fullName>
    </submittedName>
</protein>
<reference evidence="2" key="1">
    <citation type="submission" date="2019-04" db="EMBL/GenBank/DDBJ databases">
        <title>Evolution of Biomass-Degrading Anaerobic Consortia Revealed by Metagenomics.</title>
        <authorList>
            <person name="Peng X."/>
        </authorList>
    </citation>
    <scope>NUCLEOTIDE SEQUENCE</scope>
    <source>
        <strain evidence="2">SIG240</strain>
    </source>
</reference>
<evidence type="ECO:0000256" key="1">
    <source>
        <dbReference type="SAM" id="MobiDB-lite"/>
    </source>
</evidence>
<proteinExistence type="predicted"/>
<evidence type="ECO:0000313" key="2">
    <source>
        <dbReference type="EMBL" id="MBE6092089.1"/>
    </source>
</evidence>
<gene>
    <name evidence="2" type="ORF">E7201_02750</name>
</gene>
<feature type="compositionally biased region" description="Basic and acidic residues" evidence="1">
    <location>
        <begin position="52"/>
        <end position="62"/>
    </location>
</feature>
<dbReference type="EMBL" id="SVBY01000011">
    <property type="protein sequence ID" value="MBE6092089.1"/>
    <property type="molecule type" value="Genomic_DNA"/>
</dbReference>
<accession>A0A927WRE5</accession>
<evidence type="ECO:0000313" key="3">
    <source>
        <dbReference type="Proteomes" id="UP000761380"/>
    </source>
</evidence>
<feature type="region of interest" description="Disordered" evidence="1">
    <location>
        <begin position="14"/>
        <end position="62"/>
    </location>
</feature>